<keyword evidence="1" id="KW-0479">Metal-binding</keyword>
<feature type="region of interest" description="Disordered" evidence="5">
    <location>
        <begin position="312"/>
        <end position="332"/>
    </location>
</feature>
<keyword evidence="8" id="KW-1185">Reference proteome</keyword>
<feature type="region of interest" description="Disordered" evidence="5">
    <location>
        <begin position="158"/>
        <end position="240"/>
    </location>
</feature>
<protein>
    <recommendedName>
        <fullName evidence="6">RING-type domain-containing protein</fullName>
    </recommendedName>
</protein>
<gene>
    <name evidence="7" type="ORF">VaNZ11_002541</name>
</gene>
<evidence type="ECO:0000313" key="7">
    <source>
        <dbReference type="EMBL" id="GLI60394.1"/>
    </source>
</evidence>
<keyword evidence="2 4" id="KW-0863">Zinc-finger</keyword>
<dbReference type="PANTHER" id="PTHR45931">
    <property type="entry name" value="SI:CH211-59O9.10"/>
    <property type="match status" value="1"/>
</dbReference>
<evidence type="ECO:0000313" key="8">
    <source>
        <dbReference type="Proteomes" id="UP001165090"/>
    </source>
</evidence>
<evidence type="ECO:0000256" key="3">
    <source>
        <dbReference type="ARBA" id="ARBA00022833"/>
    </source>
</evidence>
<dbReference type="InterPro" id="IPR013083">
    <property type="entry name" value="Znf_RING/FYVE/PHD"/>
</dbReference>
<comment type="caution">
    <text evidence="7">The sequence shown here is derived from an EMBL/GenBank/DDBJ whole genome shotgun (WGS) entry which is preliminary data.</text>
</comment>
<dbReference type="EMBL" id="BSDZ01000008">
    <property type="protein sequence ID" value="GLI60394.1"/>
    <property type="molecule type" value="Genomic_DNA"/>
</dbReference>
<evidence type="ECO:0000256" key="2">
    <source>
        <dbReference type="ARBA" id="ARBA00022771"/>
    </source>
</evidence>
<evidence type="ECO:0000259" key="6">
    <source>
        <dbReference type="PROSITE" id="PS50089"/>
    </source>
</evidence>
<evidence type="ECO:0000256" key="1">
    <source>
        <dbReference type="ARBA" id="ARBA00022723"/>
    </source>
</evidence>
<dbReference type="Gene3D" id="3.30.40.10">
    <property type="entry name" value="Zinc/RING finger domain, C3HC4 (zinc finger)"/>
    <property type="match status" value="1"/>
</dbReference>
<feature type="region of interest" description="Disordered" evidence="5">
    <location>
        <begin position="1"/>
        <end position="77"/>
    </location>
</feature>
<proteinExistence type="predicted"/>
<accession>A0ABQ5RT44</accession>
<dbReference type="InterPro" id="IPR001841">
    <property type="entry name" value="Znf_RING"/>
</dbReference>
<dbReference type="SUPFAM" id="SSF57850">
    <property type="entry name" value="RING/U-box"/>
    <property type="match status" value="1"/>
</dbReference>
<evidence type="ECO:0000256" key="4">
    <source>
        <dbReference type="PROSITE-ProRule" id="PRU00175"/>
    </source>
</evidence>
<dbReference type="PROSITE" id="PS50089">
    <property type="entry name" value="ZF_RING_2"/>
    <property type="match status" value="1"/>
</dbReference>
<evidence type="ECO:0000256" key="5">
    <source>
        <dbReference type="SAM" id="MobiDB-lite"/>
    </source>
</evidence>
<feature type="compositionally biased region" description="Low complexity" evidence="5">
    <location>
        <begin position="162"/>
        <end position="174"/>
    </location>
</feature>
<dbReference type="InterPro" id="IPR051834">
    <property type="entry name" value="RING_finger_E3_ligase"/>
</dbReference>
<name>A0ABQ5RT44_9CHLO</name>
<feature type="domain" description="RING-type" evidence="6">
    <location>
        <begin position="593"/>
        <end position="634"/>
    </location>
</feature>
<dbReference type="Pfam" id="PF13639">
    <property type="entry name" value="zf-RING_2"/>
    <property type="match status" value="1"/>
</dbReference>
<organism evidence="7 8">
    <name type="scientific">Volvox africanus</name>
    <dbReference type="NCBI Taxonomy" id="51714"/>
    <lineage>
        <taxon>Eukaryota</taxon>
        <taxon>Viridiplantae</taxon>
        <taxon>Chlorophyta</taxon>
        <taxon>core chlorophytes</taxon>
        <taxon>Chlorophyceae</taxon>
        <taxon>CS clade</taxon>
        <taxon>Chlamydomonadales</taxon>
        <taxon>Volvocaceae</taxon>
        <taxon>Volvox</taxon>
    </lineage>
</organism>
<keyword evidence="3" id="KW-0862">Zinc</keyword>
<dbReference type="SMART" id="SM00184">
    <property type="entry name" value="RING"/>
    <property type="match status" value="1"/>
</dbReference>
<dbReference type="Proteomes" id="UP001165090">
    <property type="component" value="Unassembled WGS sequence"/>
</dbReference>
<reference evidence="7 8" key="1">
    <citation type="journal article" date="2023" name="IScience">
        <title>Expanded male sex-determining region conserved during the evolution of homothallism in the green alga Volvox.</title>
        <authorList>
            <person name="Yamamoto K."/>
            <person name="Matsuzaki R."/>
            <person name="Mahakham W."/>
            <person name="Heman W."/>
            <person name="Sekimoto H."/>
            <person name="Kawachi M."/>
            <person name="Minakuchi Y."/>
            <person name="Toyoda A."/>
            <person name="Nozaki H."/>
        </authorList>
    </citation>
    <scope>NUCLEOTIDE SEQUENCE [LARGE SCALE GENOMIC DNA]</scope>
    <source>
        <strain evidence="7 8">NIES-4468</strain>
    </source>
</reference>
<dbReference type="PANTHER" id="PTHR45931:SF3">
    <property type="entry name" value="RING ZINC FINGER-CONTAINING PROTEIN"/>
    <property type="match status" value="1"/>
</dbReference>
<sequence length="641" mass="68911">MSDTAAEIVNLCDDMPRRPTKRSRPERQETKVLNLVDSDDESPSSIPLPRDQAGQGMERNPRMPTHWGAMEGQGAPRPMPVYRPSSARSRRVALPLPRVNVNSSPIAIDDDEDDDNFVRRPTFKHHISGMPHQHGADSQATDFARPLMLPSVPRLVSGTSVAAQPQQQQQQPAQGPDTPAETQHESFGPWRAMLPPGLPRPARRPFRSMPRSDAPDSAVQPASHQRLVQGQQAPPPDDQEDADMRLAARLQAEEDERLAQETMHQLEQEEHRRVMDIRSAAQAVAAAIDASGPHGGARAQGHAWRFARTAARRSGTLPAETEGGRSGDGAGSSEAAAAALAARWSRLDMLESLENASLAESIQRERERAAARRSERLERFAGGGMAVAGGSDQEYDQDGLAWRAWPRPTRAPGSGSLSMFGGTGGGAASRAVEAAALAAAAEEAATAAAAAAAGAGPGGGSRPRFIARSLQDMIPAMMALPFGFYRITGGRGGDSDDNAAGTQRRARHAVATAYREQAMVMREQILAAHRAGIPAHLLLSDRDFTPEDYELLCRLDEGVENRKAAKDEQLAALPTEVVGVVGRRRSDGCPATCIICMEEVVPGDVLKRLPCLHDFHGDCVDTWLKTKACCPICQRGLESAA</sequence>